<comment type="cofactor">
    <cofactor evidence="1">
        <name>Mg(2+)</name>
        <dbReference type="ChEBI" id="CHEBI:18420"/>
    </cofactor>
</comment>
<evidence type="ECO:0000256" key="2">
    <source>
        <dbReference type="ARBA" id="ARBA00006706"/>
    </source>
</evidence>
<dbReference type="EMBL" id="PGXC01000028">
    <property type="protein sequence ID" value="PKK89007.1"/>
    <property type="molecule type" value="Genomic_DNA"/>
</dbReference>
<dbReference type="InterPro" id="IPR033749">
    <property type="entry name" value="Polyprenyl_synt_CS"/>
</dbReference>
<dbReference type="Proteomes" id="UP000233256">
    <property type="component" value="Unassembled WGS sequence"/>
</dbReference>
<keyword evidence="4" id="KW-0479">Metal-binding</keyword>
<keyword evidence="5" id="KW-0460">Magnesium</keyword>
<dbReference type="PANTHER" id="PTHR43281">
    <property type="entry name" value="FARNESYL DIPHOSPHATE SYNTHASE"/>
    <property type="match status" value="1"/>
</dbReference>
<comment type="caution">
    <text evidence="8">The sequence shown here is derived from an EMBL/GenBank/DDBJ whole genome shotgun (WGS) entry which is preliminary data.</text>
</comment>
<dbReference type="AlphaFoldDB" id="A0A2N1PKY6"/>
<protein>
    <recommendedName>
        <fullName evidence="10">Polyprenyl synthetase</fullName>
    </recommendedName>
</protein>
<reference evidence="8 9" key="1">
    <citation type="journal article" date="2017" name="ISME J.">
        <title>Potential for microbial H2 and metal transformations associated with novel bacteria and archaea in deep terrestrial subsurface sediments.</title>
        <authorList>
            <person name="Hernsdorf A.W."/>
            <person name="Amano Y."/>
            <person name="Miyakawa K."/>
            <person name="Ise K."/>
            <person name="Suzuki Y."/>
            <person name="Anantharaman K."/>
            <person name="Probst A."/>
            <person name="Burstein D."/>
            <person name="Thomas B.C."/>
            <person name="Banfield J.F."/>
        </authorList>
    </citation>
    <scope>NUCLEOTIDE SEQUENCE [LARGE SCALE GENOMIC DNA]</scope>
    <source>
        <strain evidence="8">HGW-Wallbacteria-1</strain>
    </source>
</reference>
<dbReference type="Pfam" id="PF00348">
    <property type="entry name" value="polyprenyl_synt"/>
    <property type="match status" value="1"/>
</dbReference>
<dbReference type="InterPro" id="IPR000092">
    <property type="entry name" value="Polyprenyl_synt"/>
</dbReference>
<evidence type="ECO:0000256" key="7">
    <source>
        <dbReference type="RuleBase" id="RU004466"/>
    </source>
</evidence>
<dbReference type="InterPro" id="IPR008949">
    <property type="entry name" value="Isoprenoid_synthase_dom_sf"/>
</dbReference>
<sequence length="336" mass="37472">MSLPRDKNNLDLKTAVAGEILLFMNDLRRRYHISALKPDPENSKKSEAGDSSAPIRRVMDSLNLFLQNGGHLKRPLLFLKTHLEMGGKLTPGIIRAAAGLELLHTFALIHDDLVDSSDTRRGGPSLHILLRDNNLALISGDLLQAAALRLFMSSDCSYHLRERALDMILQTAERTCMGQSLDLTMKSHNLINMSRNEVFRIYDLKTGLYSFSCPMCCGAILAGADVKEIRRLFSAGISMGRAFQIRDDLSEIPCSNGETNEETSEVGRWNDLLHCRATLPFWYGLRTACGSDLNILRESFGKPDRDQTIAQILLRCGAIEACSKDALRFEKRGFSV</sequence>
<evidence type="ECO:0000256" key="4">
    <source>
        <dbReference type="ARBA" id="ARBA00022723"/>
    </source>
</evidence>
<evidence type="ECO:0000256" key="5">
    <source>
        <dbReference type="ARBA" id="ARBA00022842"/>
    </source>
</evidence>
<proteinExistence type="inferred from homology"/>
<evidence type="ECO:0000256" key="6">
    <source>
        <dbReference type="ARBA" id="ARBA00023229"/>
    </source>
</evidence>
<dbReference type="GO" id="GO:0004659">
    <property type="term" value="F:prenyltransferase activity"/>
    <property type="evidence" value="ECO:0007669"/>
    <property type="project" value="InterPro"/>
</dbReference>
<dbReference type="PROSITE" id="PS00723">
    <property type="entry name" value="POLYPRENYL_SYNTHASE_1"/>
    <property type="match status" value="1"/>
</dbReference>
<dbReference type="PANTHER" id="PTHR43281:SF1">
    <property type="entry name" value="FARNESYL DIPHOSPHATE SYNTHASE"/>
    <property type="match status" value="1"/>
</dbReference>
<dbReference type="SUPFAM" id="SSF48576">
    <property type="entry name" value="Terpenoid synthases"/>
    <property type="match status" value="1"/>
</dbReference>
<gene>
    <name evidence="8" type="ORF">CVV64_16415</name>
</gene>
<dbReference type="Gene3D" id="1.10.600.10">
    <property type="entry name" value="Farnesyl Diphosphate Synthase"/>
    <property type="match status" value="1"/>
</dbReference>
<dbReference type="GO" id="GO:0046872">
    <property type="term" value="F:metal ion binding"/>
    <property type="evidence" value="ECO:0007669"/>
    <property type="project" value="UniProtKB-KW"/>
</dbReference>
<organism evidence="8 9">
    <name type="scientific">Candidatus Wallbacteria bacterium HGW-Wallbacteria-1</name>
    <dbReference type="NCBI Taxonomy" id="2013854"/>
    <lineage>
        <taxon>Bacteria</taxon>
        <taxon>Candidatus Walliibacteriota</taxon>
    </lineage>
</organism>
<comment type="similarity">
    <text evidence="2 7">Belongs to the FPP/GGPP synthase family.</text>
</comment>
<accession>A0A2N1PKY6</accession>
<evidence type="ECO:0000313" key="9">
    <source>
        <dbReference type="Proteomes" id="UP000233256"/>
    </source>
</evidence>
<dbReference type="GO" id="GO:0008299">
    <property type="term" value="P:isoprenoid biosynthetic process"/>
    <property type="evidence" value="ECO:0007669"/>
    <property type="project" value="UniProtKB-KW"/>
</dbReference>
<evidence type="ECO:0000256" key="3">
    <source>
        <dbReference type="ARBA" id="ARBA00022679"/>
    </source>
</evidence>
<keyword evidence="6" id="KW-0414">Isoprene biosynthesis</keyword>
<evidence type="ECO:0000313" key="8">
    <source>
        <dbReference type="EMBL" id="PKK89007.1"/>
    </source>
</evidence>
<keyword evidence="3 7" id="KW-0808">Transferase</keyword>
<name>A0A2N1PKY6_9BACT</name>
<evidence type="ECO:0008006" key="10">
    <source>
        <dbReference type="Google" id="ProtNLM"/>
    </source>
</evidence>
<evidence type="ECO:0000256" key="1">
    <source>
        <dbReference type="ARBA" id="ARBA00001946"/>
    </source>
</evidence>